<accession>A0A8S4GC39</accession>
<gene>
    <name evidence="2" type="ORF">PLXY2_LOCUS16878</name>
</gene>
<comment type="caution">
    <text evidence="2">The sequence shown here is derived from an EMBL/GenBank/DDBJ whole genome shotgun (WGS) entry which is preliminary data.</text>
</comment>
<keyword evidence="1" id="KW-0812">Transmembrane</keyword>
<keyword evidence="1" id="KW-0472">Membrane</keyword>
<sequence>MEKVTSDITIHVPPPGLGARHGQAALLFLCMVLMFCMRANMSLAVVGMVAVQPQRVSDTRSIVGRDSIYYQDLRTGPTH</sequence>
<dbReference type="AlphaFoldDB" id="A0A8S4GC39"/>
<evidence type="ECO:0000313" key="3">
    <source>
        <dbReference type="Proteomes" id="UP000653454"/>
    </source>
</evidence>
<proteinExistence type="predicted"/>
<dbReference type="EMBL" id="CAJHNJ030000695">
    <property type="protein sequence ID" value="CAG9138625.1"/>
    <property type="molecule type" value="Genomic_DNA"/>
</dbReference>
<evidence type="ECO:0000256" key="1">
    <source>
        <dbReference type="SAM" id="Phobius"/>
    </source>
</evidence>
<evidence type="ECO:0000313" key="2">
    <source>
        <dbReference type="EMBL" id="CAG9138625.1"/>
    </source>
</evidence>
<feature type="transmembrane region" description="Helical" evidence="1">
    <location>
        <begin position="24"/>
        <end position="51"/>
    </location>
</feature>
<keyword evidence="1" id="KW-1133">Transmembrane helix</keyword>
<name>A0A8S4GC39_PLUXY</name>
<dbReference type="Proteomes" id="UP000653454">
    <property type="component" value="Unassembled WGS sequence"/>
</dbReference>
<reference evidence="2" key="1">
    <citation type="submission" date="2020-11" db="EMBL/GenBank/DDBJ databases">
        <authorList>
            <person name="Whiteford S."/>
        </authorList>
    </citation>
    <scope>NUCLEOTIDE SEQUENCE</scope>
</reference>
<protein>
    <submittedName>
        <fullName evidence="2">(diamondback moth) hypothetical protein</fullName>
    </submittedName>
</protein>
<keyword evidence="3" id="KW-1185">Reference proteome</keyword>
<organism evidence="2 3">
    <name type="scientific">Plutella xylostella</name>
    <name type="common">Diamondback moth</name>
    <name type="synonym">Plutella maculipennis</name>
    <dbReference type="NCBI Taxonomy" id="51655"/>
    <lineage>
        <taxon>Eukaryota</taxon>
        <taxon>Metazoa</taxon>
        <taxon>Ecdysozoa</taxon>
        <taxon>Arthropoda</taxon>
        <taxon>Hexapoda</taxon>
        <taxon>Insecta</taxon>
        <taxon>Pterygota</taxon>
        <taxon>Neoptera</taxon>
        <taxon>Endopterygota</taxon>
        <taxon>Lepidoptera</taxon>
        <taxon>Glossata</taxon>
        <taxon>Ditrysia</taxon>
        <taxon>Yponomeutoidea</taxon>
        <taxon>Plutellidae</taxon>
        <taxon>Plutella</taxon>
    </lineage>
</organism>